<evidence type="ECO:0000259" key="1">
    <source>
        <dbReference type="Pfam" id="PF22016"/>
    </source>
</evidence>
<dbReference type="Pfam" id="PF22016">
    <property type="entry name" value="DUF6933"/>
    <property type="match status" value="1"/>
</dbReference>
<accession>A0A558AHT5</accession>
<protein>
    <recommendedName>
        <fullName evidence="1">DUF6933 domain-containing protein</fullName>
    </recommendedName>
</protein>
<sequence length="165" mass="18067">MLIVRATKKLLRLAGPSTARDNDRGTTLLGPWYATVLFWRPRVVLLVNEVTLLPVLLPLAPAATLTSRIAEQISTVLTAHQTPVTVVNQERRHMQTVELGVTANRSVVGVMTELARLAEIHHHNDPTVGLVELAVRLATTPCSPLYSRNVSPDRELTATLQAITT</sequence>
<evidence type="ECO:0000313" key="3">
    <source>
        <dbReference type="Proteomes" id="UP000320011"/>
    </source>
</evidence>
<reference evidence="2 3" key="1">
    <citation type="submission" date="2019-07" db="EMBL/GenBank/DDBJ databases">
        <authorList>
            <person name="Duangmal K."/>
            <person name="Teo W.F.A."/>
        </authorList>
    </citation>
    <scope>NUCLEOTIDE SEQUENCE [LARGE SCALE GENOMIC DNA]</scope>
    <source>
        <strain evidence="2 3">TBRC 6029</strain>
    </source>
</reference>
<reference evidence="2 3" key="2">
    <citation type="submission" date="2019-08" db="EMBL/GenBank/DDBJ databases">
        <title>Amycolatopsis acidicola sp. nov., isolated from peat swamp forest soil.</title>
        <authorList>
            <person name="Srisuk N."/>
        </authorList>
    </citation>
    <scope>NUCLEOTIDE SEQUENCE [LARGE SCALE GENOMIC DNA]</scope>
    <source>
        <strain evidence="2 3">TBRC 6029</strain>
    </source>
</reference>
<dbReference type="OrthoDB" id="6057901at2"/>
<keyword evidence="3" id="KW-1185">Reference proteome</keyword>
<name>A0A558AHT5_9PSEU</name>
<feature type="domain" description="DUF6933" evidence="1">
    <location>
        <begin position="3"/>
        <end position="155"/>
    </location>
</feature>
<dbReference type="Proteomes" id="UP000320011">
    <property type="component" value="Unassembled WGS sequence"/>
</dbReference>
<organism evidence="2 3">
    <name type="scientific">Amycolatopsis rhizosphaerae</name>
    <dbReference type="NCBI Taxonomy" id="2053003"/>
    <lineage>
        <taxon>Bacteria</taxon>
        <taxon>Bacillati</taxon>
        <taxon>Actinomycetota</taxon>
        <taxon>Actinomycetes</taxon>
        <taxon>Pseudonocardiales</taxon>
        <taxon>Pseudonocardiaceae</taxon>
        <taxon>Amycolatopsis</taxon>
    </lineage>
</organism>
<dbReference type="InterPro" id="IPR053864">
    <property type="entry name" value="DUF6933"/>
</dbReference>
<dbReference type="AlphaFoldDB" id="A0A558AHT5"/>
<proteinExistence type="predicted"/>
<comment type="caution">
    <text evidence="2">The sequence shown here is derived from an EMBL/GenBank/DDBJ whole genome shotgun (WGS) entry which is preliminary data.</text>
</comment>
<evidence type="ECO:0000313" key="2">
    <source>
        <dbReference type="EMBL" id="TVT23751.1"/>
    </source>
</evidence>
<dbReference type="EMBL" id="VJWX01000552">
    <property type="protein sequence ID" value="TVT23751.1"/>
    <property type="molecule type" value="Genomic_DNA"/>
</dbReference>
<gene>
    <name evidence="2" type="ORF">FNH05_32885</name>
</gene>